<dbReference type="RefSeq" id="WP_152569329.1">
    <property type="nucleotide sequence ID" value="NZ_JACHET010000001.1"/>
</dbReference>
<organism evidence="1 2">
    <name type="scientific">Oleiagrimonas soli</name>
    <dbReference type="NCBI Taxonomy" id="1543381"/>
    <lineage>
        <taxon>Bacteria</taxon>
        <taxon>Pseudomonadati</taxon>
        <taxon>Pseudomonadota</taxon>
        <taxon>Gammaproteobacteria</taxon>
        <taxon>Lysobacterales</taxon>
        <taxon>Rhodanobacteraceae</taxon>
        <taxon>Oleiagrimonas</taxon>
    </lineage>
</organism>
<gene>
    <name evidence="1" type="ORF">HNQ86_002713</name>
</gene>
<dbReference type="EMBL" id="JACHET010000001">
    <property type="protein sequence ID" value="MBB6185368.1"/>
    <property type="molecule type" value="Genomic_DNA"/>
</dbReference>
<name>A0A841KTV2_9GAMM</name>
<evidence type="ECO:0000313" key="1">
    <source>
        <dbReference type="EMBL" id="MBB6185368.1"/>
    </source>
</evidence>
<protein>
    <submittedName>
        <fullName evidence="1">Uncharacterized protein</fullName>
    </submittedName>
</protein>
<proteinExistence type="predicted"/>
<evidence type="ECO:0000313" key="2">
    <source>
        <dbReference type="Proteomes" id="UP000560000"/>
    </source>
</evidence>
<sequence length="159" mass="17095">MHEVVDGARYHRGGCGVWVFPESRASAQESPKHAASSNAAIGAGSIEDDVVVSPAAQGCAAHPGIQRQNMVDLHERELRSVAGADARPAPGSPPVCAGHAEGCRIRNRDGKFPHGEAEVTLLPVRHDKVLLFPVRSDHMGVTYIFDASGRTLKKRIYNR</sequence>
<dbReference type="AlphaFoldDB" id="A0A841KTV2"/>
<accession>A0A841KTV2</accession>
<dbReference type="Proteomes" id="UP000560000">
    <property type="component" value="Unassembled WGS sequence"/>
</dbReference>
<comment type="caution">
    <text evidence="1">The sequence shown here is derived from an EMBL/GenBank/DDBJ whole genome shotgun (WGS) entry which is preliminary data.</text>
</comment>
<reference evidence="1 2" key="1">
    <citation type="submission" date="2020-08" db="EMBL/GenBank/DDBJ databases">
        <title>Genomic Encyclopedia of Type Strains, Phase IV (KMG-IV): sequencing the most valuable type-strain genomes for metagenomic binning, comparative biology and taxonomic classification.</title>
        <authorList>
            <person name="Goeker M."/>
        </authorList>
    </citation>
    <scope>NUCLEOTIDE SEQUENCE [LARGE SCALE GENOMIC DNA]</scope>
    <source>
        <strain evidence="1 2">DSM 107085</strain>
    </source>
</reference>